<dbReference type="KEGG" id="part:PARC_a2395"/>
<dbReference type="RefSeq" id="WP_010554199.1">
    <property type="nucleotide sequence ID" value="NZ_CP011025.1"/>
</dbReference>
<feature type="transmembrane region" description="Helical" evidence="1">
    <location>
        <begin position="80"/>
        <end position="104"/>
    </location>
</feature>
<keyword evidence="1" id="KW-0812">Transmembrane</keyword>
<sequence>MSKLKADPAIRSLLNRMPSDVQDSFTEEQLVHLKVAIGARQWGKHAVDCRGVIKFFKYRYYFVLLAGRNRRELSKKEQKIAAISQAITISMFSFFVVTILLLIIYLVKSALGIDIFSNYSFGVWAWFKDLFK</sequence>
<dbReference type="Proteomes" id="UP000016505">
    <property type="component" value="Chromosome I"/>
</dbReference>
<reference evidence="2 3" key="1">
    <citation type="journal article" date="2012" name="J. Bacteriol.">
        <title>Genome sequences of type strains of seven species of the marine bacterium Pseudoalteromonas.</title>
        <authorList>
            <person name="Xie B.B."/>
            <person name="Shu Y.L."/>
            <person name="Qin Q.L."/>
            <person name="Rong J.C."/>
            <person name="Zhang X.Y."/>
            <person name="Chen X.L."/>
            <person name="Shi M."/>
            <person name="He H.L."/>
            <person name="Zhou B.C."/>
            <person name="Zhang Y.Z."/>
        </authorList>
    </citation>
    <scope>NUCLEOTIDE SEQUENCE [LARGE SCALE GENOMIC DNA]</scope>
    <source>
        <strain evidence="2 3">A 37-1-2</strain>
    </source>
</reference>
<name>A0A290S6P7_9GAMM</name>
<evidence type="ECO:0008006" key="4">
    <source>
        <dbReference type="Google" id="ProtNLM"/>
    </source>
</evidence>
<organism evidence="2 3">
    <name type="scientific">Pseudoalteromonas arctica A 37-1-2</name>
    <dbReference type="NCBI Taxonomy" id="1117313"/>
    <lineage>
        <taxon>Bacteria</taxon>
        <taxon>Pseudomonadati</taxon>
        <taxon>Pseudomonadota</taxon>
        <taxon>Gammaproteobacteria</taxon>
        <taxon>Alteromonadales</taxon>
        <taxon>Pseudoalteromonadaceae</taxon>
        <taxon>Pseudoalteromonas</taxon>
    </lineage>
</organism>
<keyword evidence="1" id="KW-1133">Transmembrane helix</keyword>
<keyword evidence="1" id="KW-0472">Membrane</keyword>
<evidence type="ECO:0000256" key="1">
    <source>
        <dbReference type="SAM" id="Phobius"/>
    </source>
</evidence>
<protein>
    <recommendedName>
        <fullName evidence="4">3-phosphoshikimate 1-carboxyvinyltransferase</fullName>
    </recommendedName>
</protein>
<evidence type="ECO:0000313" key="3">
    <source>
        <dbReference type="Proteomes" id="UP000016505"/>
    </source>
</evidence>
<gene>
    <name evidence="2" type="ORF">PARC_a2395</name>
</gene>
<proteinExistence type="predicted"/>
<dbReference type="AlphaFoldDB" id="A0A290S6P7"/>
<evidence type="ECO:0000313" key="2">
    <source>
        <dbReference type="EMBL" id="ATC86890.1"/>
    </source>
</evidence>
<dbReference type="EMBL" id="CP011025">
    <property type="protein sequence ID" value="ATC86890.1"/>
    <property type="molecule type" value="Genomic_DNA"/>
</dbReference>
<accession>A0A290S6P7</accession>
<dbReference type="OrthoDB" id="6264467at2"/>